<keyword evidence="1" id="KW-1133">Transmembrane helix</keyword>
<keyword evidence="1" id="KW-0812">Transmembrane</keyword>
<sequence>MLHKIVYLLICLPCIRFYISILYLLSHLL</sequence>
<feature type="transmembrane region" description="Helical" evidence="1">
    <location>
        <begin position="6"/>
        <end position="25"/>
    </location>
</feature>
<name>A0A8S5L9H1_9CAUD</name>
<keyword evidence="1" id="KW-0472">Membrane</keyword>
<accession>A0A8S5L9H1</accession>
<organism evidence="2">
    <name type="scientific">Myoviridae sp. ctPuP5</name>
    <dbReference type="NCBI Taxonomy" id="2823543"/>
    <lineage>
        <taxon>Viruses</taxon>
        <taxon>Duplodnaviria</taxon>
        <taxon>Heunggongvirae</taxon>
        <taxon>Uroviricota</taxon>
        <taxon>Caudoviricetes</taxon>
    </lineage>
</organism>
<protein>
    <submittedName>
        <fullName evidence="2">Uncharacterized protein</fullName>
    </submittedName>
</protein>
<proteinExistence type="predicted"/>
<evidence type="ECO:0000313" key="2">
    <source>
        <dbReference type="EMBL" id="DAD66603.1"/>
    </source>
</evidence>
<evidence type="ECO:0000256" key="1">
    <source>
        <dbReference type="SAM" id="Phobius"/>
    </source>
</evidence>
<reference evidence="2" key="1">
    <citation type="journal article" date="2021" name="Proc. Natl. Acad. Sci. U.S.A.">
        <title>A Catalog of Tens of Thousands of Viruses from Human Metagenomes Reveals Hidden Associations with Chronic Diseases.</title>
        <authorList>
            <person name="Tisza M.J."/>
            <person name="Buck C.B."/>
        </authorList>
    </citation>
    <scope>NUCLEOTIDE SEQUENCE</scope>
    <source>
        <strain evidence="2">CtPuP5</strain>
    </source>
</reference>
<dbReference type="EMBL" id="BK014662">
    <property type="protein sequence ID" value="DAD66603.1"/>
    <property type="molecule type" value="Genomic_DNA"/>
</dbReference>